<dbReference type="AlphaFoldDB" id="A0AAE3CXF0"/>
<keyword evidence="1" id="KW-1133">Transmembrane helix</keyword>
<dbReference type="GeneID" id="92273312"/>
<proteinExistence type="predicted"/>
<evidence type="ECO:0000313" key="3">
    <source>
        <dbReference type="Proteomes" id="UP001155882"/>
    </source>
</evidence>
<dbReference type="Pfam" id="PF08049">
    <property type="entry name" value="IlvB_leader"/>
    <property type="match status" value="1"/>
</dbReference>
<evidence type="ECO:0000256" key="1">
    <source>
        <dbReference type="SAM" id="Phobius"/>
    </source>
</evidence>
<dbReference type="InterPro" id="IPR012566">
    <property type="entry name" value="IlvB_leader"/>
</dbReference>
<reference evidence="2" key="1">
    <citation type="submission" date="2021-07" db="EMBL/GenBank/DDBJ databases">
        <authorList>
            <person name="Stanton E."/>
        </authorList>
    </citation>
    <scope>NUCLEOTIDE SEQUENCE</scope>
    <source>
        <strain evidence="2">2021EL-01139</strain>
    </source>
</reference>
<evidence type="ECO:0000313" key="2">
    <source>
        <dbReference type="EMBL" id="MBW3116789.1"/>
    </source>
</evidence>
<sequence>MITNHSNLLLTAPCAAVVVRVVVVVGLAP</sequence>
<gene>
    <name evidence="2" type="primary">ivbL</name>
    <name evidence="2" type="ORF">KYI77_10000</name>
</gene>
<comment type="caution">
    <text evidence="2">The sequence shown here is derived from an EMBL/GenBank/DDBJ whole genome shotgun (WGS) entry which is preliminary data.</text>
</comment>
<protein>
    <submittedName>
        <fullName evidence="2">IlvB operon leader peptide IvbL</fullName>
    </submittedName>
</protein>
<feature type="transmembrane region" description="Helical" evidence="1">
    <location>
        <begin position="7"/>
        <end position="28"/>
    </location>
</feature>
<dbReference type="Proteomes" id="UP001155882">
    <property type="component" value="Unassembled WGS sequence"/>
</dbReference>
<accession>A0AAE3CXF0</accession>
<organism evidence="2 3">
    <name type="scientific">Providencia rettgeri</name>
    <dbReference type="NCBI Taxonomy" id="587"/>
    <lineage>
        <taxon>Bacteria</taxon>
        <taxon>Pseudomonadati</taxon>
        <taxon>Pseudomonadota</taxon>
        <taxon>Gammaproteobacteria</taxon>
        <taxon>Enterobacterales</taxon>
        <taxon>Morganellaceae</taxon>
        <taxon>Providencia</taxon>
    </lineage>
</organism>
<name>A0AAE3CXF0_PRORE</name>
<dbReference type="EMBL" id="JAHWLI010000026">
    <property type="protein sequence ID" value="MBW3116789.1"/>
    <property type="molecule type" value="Genomic_DNA"/>
</dbReference>
<keyword evidence="1" id="KW-0812">Transmembrane</keyword>
<dbReference type="RefSeq" id="WP_099975407.1">
    <property type="nucleotide sequence ID" value="NZ_ABDWLN020000011.1"/>
</dbReference>
<keyword evidence="1" id="KW-0472">Membrane</keyword>